<reference evidence="2" key="1">
    <citation type="submission" date="2020-11" db="EMBL/GenBank/DDBJ databases">
        <title>Chlorella ohadii genome sequencing and assembly.</title>
        <authorList>
            <person name="Murik O."/>
            <person name="Treves H."/>
            <person name="Kedem I."/>
            <person name="Shotland Y."/>
            <person name="Kaplan A."/>
        </authorList>
    </citation>
    <scope>NUCLEOTIDE SEQUENCE</scope>
    <source>
        <strain evidence="2">1</strain>
    </source>
</reference>
<evidence type="ECO:0000256" key="1">
    <source>
        <dbReference type="SAM" id="MobiDB-lite"/>
    </source>
</evidence>
<feature type="compositionally biased region" description="Basic and acidic residues" evidence="1">
    <location>
        <begin position="141"/>
        <end position="159"/>
    </location>
</feature>
<proteinExistence type="predicted"/>
<comment type="caution">
    <text evidence="2">The sequence shown here is derived from an EMBL/GenBank/DDBJ whole genome shotgun (WGS) entry which is preliminary data.</text>
</comment>
<keyword evidence="3" id="KW-1185">Reference proteome</keyword>
<accession>A0AAD5DK28</accession>
<evidence type="ECO:0000313" key="3">
    <source>
        <dbReference type="Proteomes" id="UP001205105"/>
    </source>
</evidence>
<sequence length="764" mass="79168">MGDQPPRRDTLWEQREAATKEWDELEVLVRVKAPAELGWPEQGPDMDRAAAELKDWNPARKQLPAGPHAQLLVAAMDRCQEQMWSPAPHPAAQQEQQAQQQQPLGVEQLLQELASIMKRSPQDLAIAARHILSRPPGEGHLTAKESEVGSMQESEREDATFQPHLQRGGGSGGGGSGGGATGAKRHGMTLRSLGSRAALWPAEEEKQVDFDTAQDELLLPNIPFYPAGWKPVRAEAAAGDEAVAALQQQPCTAELSLQGHQRGFEAGTLLLSGGSQDSTLEQELQAAQRWGAAGVLLVSQDASASGVGAPAQFSASLGSSRGTTIVRHGLHNFAALAQAHPLTEGTPAQPALALRKLGTAGDQSKRWFAVAYGAAGAVGPQLAAVPSERLEQLLLECLRQPASSTPEQPAAASEQPPDQHSAPWVFSQTFPGGAAAACPADSSPALLRSGQVYITPAAGPLADALTPLVGTQLLSAVCCNDSSRGAAASSSSSSGGSGGFAVAAAAYTKPGFGGRYPYLGHSVQLAAELSKQCVGGREVLLVVQHEPDALLLEVPIEPGTAAAVLPLILTHARQLGADAAAVVTATAADTAATAARLAYAWRKPLTASVPNLRIPASSSAAAALLGGAQVWAAAGSSEGGLLRADDGAVQLVRVKVDNDKGGARLSSNFPLVRDSLLKQHWGDGQLCPAVAVAAGTGERPIAVTALTAAPIQQGPQETAKQRHDAAVEAAHSAAAALLPELEGLRVHVPEHARETTLLVQLPHP</sequence>
<feature type="compositionally biased region" description="Low complexity" evidence="1">
    <location>
        <begin position="401"/>
        <end position="416"/>
    </location>
</feature>
<dbReference type="EMBL" id="JADXDR010000142">
    <property type="protein sequence ID" value="KAI7837853.1"/>
    <property type="molecule type" value="Genomic_DNA"/>
</dbReference>
<protein>
    <recommendedName>
        <fullName evidence="4">PA domain-containing protein</fullName>
    </recommendedName>
</protein>
<dbReference type="AlphaFoldDB" id="A0AAD5DK28"/>
<gene>
    <name evidence="2" type="ORF">COHA_008341</name>
</gene>
<feature type="region of interest" description="Disordered" evidence="1">
    <location>
        <begin position="401"/>
        <end position="426"/>
    </location>
</feature>
<evidence type="ECO:0008006" key="4">
    <source>
        <dbReference type="Google" id="ProtNLM"/>
    </source>
</evidence>
<name>A0AAD5DK28_9CHLO</name>
<feature type="compositionally biased region" description="Gly residues" evidence="1">
    <location>
        <begin position="167"/>
        <end position="181"/>
    </location>
</feature>
<evidence type="ECO:0000313" key="2">
    <source>
        <dbReference type="EMBL" id="KAI7837853.1"/>
    </source>
</evidence>
<dbReference type="Proteomes" id="UP001205105">
    <property type="component" value="Unassembled WGS sequence"/>
</dbReference>
<organism evidence="2 3">
    <name type="scientific">Chlorella ohadii</name>
    <dbReference type="NCBI Taxonomy" id="2649997"/>
    <lineage>
        <taxon>Eukaryota</taxon>
        <taxon>Viridiplantae</taxon>
        <taxon>Chlorophyta</taxon>
        <taxon>core chlorophytes</taxon>
        <taxon>Trebouxiophyceae</taxon>
        <taxon>Chlorellales</taxon>
        <taxon>Chlorellaceae</taxon>
        <taxon>Chlorella clade</taxon>
        <taxon>Chlorella</taxon>
    </lineage>
</organism>
<feature type="region of interest" description="Disordered" evidence="1">
    <location>
        <begin position="134"/>
        <end position="186"/>
    </location>
</feature>